<keyword evidence="3" id="KW-1185">Reference proteome</keyword>
<reference evidence="2 3" key="1">
    <citation type="journal article" date="2017" name="Genome Announc.">
        <title>Genome sequence of the saprophytic ascomycete Epicoccum nigrum ICMP 19927 strain isolated from New Zealand.</title>
        <authorList>
            <person name="Fokin M."/>
            <person name="Fleetwood D."/>
            <person name="Weir B.S."/>
            <person name="Villas-Boas S.G."/>
        </authorList>
    </citation>
    <scope>NUCLEOTIDE SEQUENCE [LARGE SCALE GENOMIC DNA]</scope>
    <source>
        <strain evidence="2 3">ICMP 19927</strain>
    </source>
</reference>
<protein>
    <submittedName>
        <fullName evidence="2">Uncharacterized protein</fullName>
    </submittedName>
</protein>
<sequence length="181" mass="20714">MATSELPTSLRLPRRGPMSIPVTTTDRVYLPHRRPPQNDGYDRMSSRRLIPTERKSKVMSTTLISRRMAKDKYALTTPSTELVLRIEQGRLDNNLDAPPVYKRDHTPSKQYVRFPPFVKTTLEPRSNGPISVSILQTNRLIYEEALPIPYRSVTCAPTSMFGDFLDTLSAFAKSHIRKIRL</sequence>
<dbReference type="Proteomes" id="UP000193240">
    <property type="component" value="Unassembled WGS sequence"/>
</dbReference>
<name>A0A1Y2MBT3_EPING</name>
<evidence type="ECO:0000313" key="3">
    <source>
        <dbReference type="Proteomes" id="UP000193240"/>
    </source>
</evidence>
<accession>A0A1Y2MBT3</accession>
<organism evidence="2 3">
    <name type="scientific">Epicoccum nigrum</name>
    <name type="common">Soil fungus</name>
    <name type="synonym">Epicoccum purpurascens</name>
    <dbReference type="NCBI Taxonomy" id="105696"/>
    <lineage>
        <taxon>Eukaryota</taxon>
        <taxon>Fungi</taxon>
        <taxon>Dikarya</taxon>
        <taxon>Ascomycota</taxon>
        <taxon>Pezizomycotina</taxon>
        <taxon>Dothideomycetes</taxon>
        <taxon>Pleosporomycetidae</taxon>
        <taxon>Pleosporales</taxon>
        <taxon>Pleosporineae</taxon>
        <taxon>Didymellaceae</taxon>
        <taxon>Epicoccum</taxon>
    </lineage>
</organism>
<dbReference type="InParanoid" id="A0A1Y2MBT3"/>
<dbReference type="AlphaFoldDB" id="A0A1Y2MBT3"/>
<feature type="region of interest" description="Disordered" evidence="1">
    <location>
        <begin position="1"/>
        <end position="22"/>
    </location>
</feature>
<evidence type="ECO:0000256" key="1">
    <source>
        <dbReference type="SAM" id="MobiDB-lite"/>
    </source>
</evidence>
<dbReference type="EMBL" id="KZ107838">
    <property type="protein sequence ID" value="OSS53596.1"/>
    <property type="molecule type" value="Genomic_DNA"/>
</dbReference>
<proteinExistence type="predicted"/>
<gene>
    <name evidence="2" type="ORF">B5807_01056</name>
</gene>
<evidence type="ECO:0000313" key="2">
    <source>
        <dbReference type="EMBL" id="OSS53596.1"/>
    </source>
</evidence>